<evidence type="ECO:0000313" key="3">
    <source>
        <dbReference type="EMBL" id="PIV08541.1"/>
    </source>
</evidence>
<gene>
    <name evidence="3" type="ORF">COS52_02150</name>
</gene>
<sequence length="169" mass="19283">MKRNTLALLGVLTVLLVASVGVHAEEATVGVTGNAEFKVSAKELRNTIKEERKALFEEGKEARETLREKNKTARENLREENKSEREQFRINAEASLEGKTPEEKAALMVTIKADRKALSDKNQAERQEFRKAQWDKRKSVTVNIRANVEAFRESVRVRWEALLTSFGRK</sequence>
<organism evidence="3 4">
    <name type="scientific">Candidatus Roizmanbacteria bacterium CG03_land_8_20_14_0_80_39_12</name>
    <dbReference type="NCBI Taxonomy" id="1974847"/>
    <lineage>
        <taxon>Bacteria</taxon>
        <taxon>Candidatus Roizmaniibacteriota</taxon>
    </lineage>
</organism>
<name>A0A2M7BSU2_9BACT</name>
<proteinExistence type="predicted"/>
<evidence type="ECO:0000256" key="2">
    <source>
        <dbReference type="SAM" id="SignalP"/>
    </source>
</evidence>
<protein>
    <recommendedName>
        <fullName evidence="5">DUF5667 domain-containing protein</fullName>
    </recommendedName>
</protein>
<evidence type="ECO:0000256" key="1">
    <source>
        <dbReference type="SAM" id="MobiDB-lite"/>
    </source>
</evidence>
<evidence type="ECO:0008006" key="5">
    <source>
        <dbReference type="Google" id="ProtNLM"/>
    </source>
</evidence>
<comment type="caution">
    <text evidence="3">The sequence shown here is derived from an EMBL/GenBank/DDBJ whole genome shotgun (WGS) entry which is preliminary data.</text>
</comment>
<evidence type="ECO:0000313" key="4">
    <source>
        <dbReference type="Proteomes" id="UP000230119"/>
    </source>
</evidence>
<accession>A0A2M7BSU2</accession>
<feature type="signal peptide" evidence="2">
    <location>
        <begin position="1"/>
        <end position="24"/>
    </location>
</feature>
<keyword evidence="2" id="KW-0732">Signal</keyword>
<dbReference type="AlphaFoldDB" id="A0A2M7BSU2"/>
<feature type="region of interest" description="Disordered" evidence="1">
    <location>
        <begin position="65"/>
        <end position="101"/>
    </location>
</feature>
<reference evidence="4" key="1">
    <citation type="submission" date="2017-09" db="EMBL/GenBank/DDBJ databases">
        <title>Depth-based differentiation of microbial function through sediment-hosted aquifers and enrichment of novel symbionts in the deep terrestrial subsurface.</title>
        <authorList>
            <person name="Probst A.J."/>
            <person name="Ladd B."/>
            <person name="Jarett J.K."/>
            <person name="Geller-Mcgrath D.E."/>
            <person name="Sieber C.M.K."/>
            <person name="Emerson J.B."/>
            <person name="Anantharaman K."/>
            <person name="Thomas B.C."/>
            <person name="Malmstrom R."/>
            <person name="Stieglmeier M."/>
            <person name="Klingl A."/>
            <person name="Woyke T."/>
            <person name="Ryan C.M."/>
            <person name="Banfield J.F."/>
        </authorList>
    </citation>
    <scope>NUCLEOTIDE SEQUENCE [LARGE SCALE GENOMIC DNA]</scope>
</reference>
<feature type="chain" id="PRO_5014973563" description="DUF5667 domain-containing protein" evidence="2">
    <location>
        <begin position="25"/>
        <end position="169"/>
    </location>
</feature>
<dbReference type="Proteomes" id="UP000230119">
    <property type="component" value="Unassembled WGS sequence"/>
</dbReference>
<dbReference type="EMBL" id="PEVA01000093">
    <property type="protein sequence ID" value="PIV08541.1"/>
    <property type="molecule type" value="Genomic_DNA"/>
</dbReference>
<feature type="compositionally biased region" description="Basic and acidic residues" evidence="1">
    <location>
        <begin position="65"/>
        <end position="88"/>
    </location>
</feature>